<dbReference type="InterPro" id="IPR003123">
    <property type="entry name" value="VPS9"/>
</dbReference>
<evidence type="ECO:0000313" key="2">
    <source>
        <dbReference type="EMBL" id="KAG2533933.1"/>
    </source>
</evidence>
<dbReference type="Proteomes" id="UP000823388">
    <property type="component" value="Chromosome 9N"/>
</dbReference>
<dbReference type="PANTHER" id="PTHR23101:SF63">
    <property type="entry name" value="VACUOLAR PROTEIN SORTING-ASSOCIATED PROTEIN 9A-LIKE ISOFORM X1"/>
    <property type="match status" value="1"/>
</dbReference>
<dbReference type="EMBL" id="CM029054">
    <property type="protein sequence ID" value="KAG2533933.1"/>
    <property type="molecule type" value="Genomic_DNA"/>
</dbReference>
<accession>A0A8T0MCU1</accession>
<comment type="caution">
    <text evidence="2">The sequence shown here is derived from an EMBL/GenBank/DDBJ whole genome shotgun (WGS) entry which is preliminary data.</text>
</comment>
<feature type="domain" description="VPS9" evidence="1">
    <location>
        <begin position="16"/>
        <end position="160"/>
    </location>
</feature>
<evidence type="ECO:0000313" key="3">
    <source>
        <dbReference type="Proteomes" id="UP000823388"/>
    </source>
</evidence>
<protein>
    <recommendedName>
        <fullName evidence="1">VPS9 domain-containing protein</fullName>
    </recommendedName>
</protein>
<dbReference type="InterPro" id="IPR037191">
    <property type="entry name" value="VPS9_dom_sf"/>
</dbReference>
<dbReference type="GO" id="GO:0005085">
    <property type="term" value="F:guanyl-nucleotide exchange factor activity"/>
    <property type="evidence" value="ECO:0007669"/>
    <property type="project" value="InterPro"/>
</dbReference>
<dbReference type="Gene3D" id="1.20.1050.80">
    <property type="entry name" value="VPS9 domain"/>
    <property type="match status" value="1"/>
</dbReference>
<dbReference type="GO" id="GO:0005829">
    <property type="term" value="C:cytosol"/>
    <property type="evidence" value="ECO:0007669"/>
    <property type="project" value="TreeGrafter"/>
</dbReference>
<dbReference type="PROSITE" id="PS51205">
    <property type="entry name" value="VPS9"/>
    <property type="match status" value="1"/>
</dbReference>
<name>A0A8T0MCU1_PANVG</name>
<dbReference type="SUPFAM" id="SSF109993">
    <property type="entry name" value="VPS9 domain"/>
    <property type="match status" value="1"/>
</dbReference>
<dbReference type="Pfam" id="PF02204">
    <property type="entry name" value="VPS9"/>
    <property type="match status" value="1"/>
</dbReference>
<dbReference type="InterPro" id="IPR045046">
    <property type="entry name" value="Vps9-like"/>
</dbReference>
<reference evidence="2" key="1">
    <citation type="submission" date="2020-05" db="EMBL/GenBank/DDBJ databases">
        <title>WGS assembly of Panicum virgatum.</title>
        <authorList>
            <person name="Lovell J.T."/>
            <person name="Jenkins J."/>
            <person name="Shu S."/>
            <person name="Juenger T.E."/>
            <person name="Schmutz J."/>
        </authorList>
    </citation>
    <scope>NUCLEOTIDE SEQUENCE</scope>
    <source>
        <strain evidence="2">AP13</strain>
    </source>
</reference>
<evidence type="ECO:0000259" key="1">
    <source>
        <dbReference type="PROSITE" id="PS51205"/>
    </source>
</evidence>
<dbReference type="PANTHER" id="PTHR23101">
    <property type="entry name" value="RAB GDP/GTP EXCHANGE FACTOR"/>
    <property type="match status" value="1"/>
</dbReference>
<dbReference type="GO" id="GO:0030139">
    <property type="term" value="C:endocytic vesicle"/>
    <property type="evidence" value="ECO:0007669"/>
    <property type="project" value="TreeGrafter"/>
</dbReference>
<dbReference type="SMART" id="SM00167">
    <property type="entry name" value="VPS9"/>
    <property type="match status" value="1"/>
</dbReference>
<sequence>MTKLFNHTFGASSEDAIIDMEISEKISLLQQFVKPHHLDIPKVLHNEASWLLAVKELQKINSFKAPRVKLLCIISCCQVINNLLLNISMSNDRTLSGADEFLPILIYITIKANPPQLHSNLKFVQLFRRETKLVSEVEYYLTNLISAKMFLIDVNARSLSMEESEFQKYMESATLATKISVASPSSSQGLPTYYMGT</sequence>
<dbReference type="AlphaFoldDB" id="A0A8T0MCU1"/>
<keyword evidence="3" id="KW-1185">Reference proteome</keyword>
<proteinExistence type="predicted"/>
<dbReference type="GO" id="GO:0031267">
    <property type="term" value="F:small GTPase binding"/>
    <property type="evidence" value="ECO:0007669"/>
    <property type="project" value="TreeGrafter"/>
</dbReference>
<gene>
    <name evidence="2" type="ORF">PVAP13_9NG016453</name>
</gene>
<dbReference type="GO" id="GO:0016192">
    <property type="term" value="P:vesicle-mediated transport"/>
    <property type="evidence" value="ECO:0007669"/>
    <property type="project" value="InterPro"/>
</dbReference>
<organism evidence="2 3">
    <name type="scientific">Panicum virgatum</name>
    <name type="common">Blackwell switchgrass</name>
    <dbReference type="NCBI Taxonomy" id="38727"/>
    <lineage>
        <taxon>Eukaryota</taxon>
        <taxon>Viridiplantae</taxon>
        <taxon>Streptophyta</taxon>
        <taxon>Embryophyta</taxon>
        <taxon>Tracheophyta</taxon>
        <taxon>Spermatophyta</taxon>
        <taxon>Magnoliopsida</taxon>
        <taxon>Liliopsida</taxon>
        <taxon>Poales</taxon>
        <taxon>Poaceae</taxon>
        <taxon>PACMAD clade</taxon>
        <taxon>Panicoideae</taxon>
        <taxon>Panicodae</taxon>
        <taxon>Paniceae</taxon>
        <taxon>Panicinae</taxon>
        <taxon>Panicum</taxon>
        <taxon>Panicum sect. Hiantes</taxon>
    </lineage>
</organism>